<protein>
    <submittedName>
        <fullName evidence="8">Rhomboid protease</fullName>
    </submittedName>
</protein>
<sequence length="308" mass="33917">MFIKGPAVQFHLAIASSNLTLAISRLLGRGVVRITPFQLLFLSEVVFFPVVHSSSLDSAVSAPAKDRPAAPCSANRENMRPRLQNFNTLRARSYVSRLPLFTRLIVLVIVAAWIASVQSVWDLREWGALIPDQISITSGKLYNTRFSSLTSIPAVLYVIIERCVFRANHSILGASLWVFVLLAMESIRTYKANPHFVIGTVHIPTWTTPLIMCLVVAALVPRTSLLGHLCGVGIGYVAGFGYVKFLAPPEWALRWIEKRLNLLKILPHYVSIDKTTYGRFGVLPTTNRPGPSGSAATELVGTTQRLGP</sequence>
<keyword evidence="8" id="KW-0645">Protease</keyword>
<keyword evidence="9" id="KW-1185">Reference proteome</keyword>
<comment type="subcellular location">
    <subcellularLocation>
        <location evidence="1">Membrane</location>
        <topology evidence="1">Multi-pass membrane protein</topology>
    </subcellularLocation>
</comment>
<evidence type="ECO:0000313" key="8">
    <source>
        <dbReference type="EMBL" id="KAJ4319396.1"/>
    </source>
</evidence>
<feature type="transmembrane region" description="Helical" evidence="6">
    <location>
        <begin position="167"/>
        <end position="184"/>
    </location>
</feature>
<evidence type="ECO:0000256" key="2">
    <source>
        <dbReference type="ARBA" id="ARBA00022692"/>
    </source>
</evidence>
<evidence type="ECO:0000256" key="6">
    <source>
        <dbReference type="SAM" id="Phobius"/>
    </source>
</evidence>
<keyword evidence="2 6" id="KW-0812">Transmembrane</keyword>
<dbReference type="InterPro" id="IPR035952">
    <property type="entry name" value="Rhomboid-like_sf"/>
</dbReference>
<keyword evidence="8" id="KW-0378">Hydrolase</keyword>
<dbReference type="GO" id="GO:0016020">
    <property type="term" value="C:membrane"/>
    <property type="evidence" value="ECO:0007669"/>
    <property type="project" value="UniProtKB-SubCell"/>
</dbReference>
<dbReference type="Pfam" id="PF01694">
    <property type="entry name" value="Rhomboid"/>
    <property type="match status" value="1"/>
</dbReference>
<feature type="region of interest" description="Disordered" evidence="5">
    <location>
        <begin position="288"/>
        <end position="308"/>
    </location>
</feature>
<dbReference type="GO" id="GO:0004252">
    <property type="term" value="F:serine-type endopeptidase activity"/>
    <property type="evidence" value="ECO:0007669"/>
    <property type="project" value="InterPro"/>
</dbReference>
<dbReference type="SUPFAM" id="SSF144091">
    <property type="entry name" value="Rhomboid-like"/>
    <property type="match status" value="1"/>
</dbReference>
<evidence type="ECO:0000256" key="3">
    <source>
        <dbReference type="ARBA" id="ARBA00022989"/>
    </source>
</evidence>
<proteinExistence type="predicted"/>
<evidence type="ECO:0000256" key="4">
    <source>
        <dbReference type="ARBA" id="ARBA00023136"/>
    </source>
</evidence>
<reference evidence="8" key="1">
    <citation type="submission" date="2022-10" db="EMBL/GenBank/DDBJ databases">
        <title>Tapping the CABI collections for fungal endophytes: first genome assemblies for Collariella, Neodidymelliopsis, Ascochyta clinopodiicola, Didymella pomorum, Didymosphaeria variabile, Neocosmospora piperis and Neocucurbitaria cava.</title>
        <authorList>
            <person name="Hill R."/>
        </authorList>
    </citation>
    <scope>NUCLEOTIDE SEQUENCE</scope>
    <source>
        <strain evidence="8">IMI 366586</strain>
    </source>
</reference>
<comment type="caution">
    <text evidence="8">The sequence shown here is derived from an EMBL/GenBank/DDBJ whole genome shotgun (WGS) entry which is preliminary data.</text>
</comment>
<feature type="transmembrane region" description="Helical" evidence="6">
    <location>
        <begin position="225"/>
        <end position="247"/>
    </location>
</feature>
<accession>A0A9W9BPE4</accession>
<keyword evidence="3 6" id="KW-1133">Transmembrane helix</keyword>
<feature type="transmembrane region" description="Helical" evidence="6">
    <location>
        <begin position="100"/>
        <end position="121"/>
    </location>
</feature>
<evidence type="ECO:0000256" key="1">
    <source>
        <dbReference type="ARBA" id="ARBA00004141"/>
    </source>
</evidence>
<evidence type="ECO:0000256" key="5">
    <source>
        <dbReference type="SAM" id="MobiDB-lite"/>
    </source>
</evidence>
<feature type="domain" description="Peptidase S54 rhomboid" evidence="7">
    <location>
        <begin position="145"/>
        <end position="243"/>
    </location>
</feature>
<keyword evidence="4 6" id="KW-0472">Membrane</keyword>
<dbReference type="GO" id="GO:0006508">
    <property type="term" value="P:proteolysis"/>
    <property type="evidence" value="ECO:0007669"/>
    <property type="project" value="UniProtKB-KW"/>
</dbReference>
<dbReference type="InterPro" id="IPR022764">
    <property type="entry name" value="Peptidase_S54_rhomboid_dom"/>
</dbReference>
<evidence type="ECO:0000313" key="9">
    <source>
        <dbReference type="Proteomes" id="UP001140502"/>
    </source>
</evidence>
<gene>
    <name evidence="8" type="primary">RBD2</name>
    <name evidence="8" type="ORF">N0V84_006378</name>
</gene>
<dbReference type="Proteomes" id="UP001140502">
    <property type="component" value="Unassembled WGS sequence"/>
</dbReference>
<name>A0A9W9BPE4_9HYPO</name>
<organism evidence="8 9">
    <name type="scientific">Fusarium piperis</name>
    <dbReference type="NCBI Taxonomy" id="1435070"/>
    <lineage>
        <taxon>Eukaryota</taxon>
        <taxon>Fungi</taxon>
        <taxon>Dikarya</taxon>
        <taxon>Ascomycota</taxon>
        <taxon>Pezizomycotina</taxon>
        <taxon>Sordariomycetes</taxon>
        <taxon>Hypocreomycetidae</taxon>
        <taxon>Hypocreales</taxon>
        <taxon>Nectriaceae</taxon>
        <taxon>Fusarium</taxon>
        <taxon>Fusarium solani species complex</taxon>
    </lineage>
</organism>
<dbReference type="EMBL" id="JAPEUR010000125">
    <property type="protein sequence ID" value="KAJ4319396.1"/>
    <property type="molecule type" value="Genomic_DNA"/>
</dbReference>
<feature type="transmembrane region" description="Helical" evidence="6">
    <location>
        <begin position="196"/>
        <end position="219"/>
    </location>
</feature>
<evidence type="ECO:0000259" key="7">
    <source>
        <dbReference type="Pfam" id="PF01694"/>
    </source>
</evidence>
<dbReference type="OrthoDB" id="10257275at2759"/>
<dbReference type="AlphaFoldDB" id="A0A9W9BPE4"/>